<reference evidence="2" key="1">
    <citation type="journal article" date="2012" name="Science">
        <title>The Paleozoic origin of enzymatic lignin decomposition reconstructed from 31 fungal genomes.</title>
        <authorList>
            <person name="Floudas D."/>
            <person name="Binder M."/>
            <person name="Riley R."/>
            <person name="Barry K."/>
            <person name="Blanchette R.A."/>
            <person name="Henrissat B."/>
            <person name="Martinez A.T."/>
            <person name="Otillar R."/>
            <person name="Spatafora J.W."/>
            <person name="Yadav J.S."/>
            <person name="Aerts A."/>
            <person name="Benoit I."/>
            <person name="Boyd A."/>
            <person name="Carlson A."/>
            <person name="Copeland A."/>
            <person name="Coutinho P.M."/>
            <person name="de Vries R.P."/>
            <person name="Ferreira P."/>
            <person name="Findley K."/>
            <person name="Foster B."/>
            <person name="Gaskell J."/>
            <person name="Glotzer D."/>
            <person name="Gorecki P."/>
            <person name="Heitman J."/>
            <person name="Hesse C."/>
            <person name="Hori C."/>
            <person name="Igarashi K."/>
            <person name="Jurgens J.A."/>
            <person name="Kallen N."/>
            <person name="Kersten P."/>
            <person name="Kohler A."/>
            <person name="Kuees U."/>
            <person name="Kumar T.K.A."/>
            <person name="Kuo A."/>
            <person name="LaButti K."/>
            <person name="Larrondo L.F."/>
            <person name="Lindquist E."/>
            <person name="Ling A."/>
            <person name="Lombard V."/>
            <person name="Lucas S."/>
            <person name="Lundell T."/>
            <person name="Martin R."/>
            <person name="McLaughlin D.J."/>
            <person name="Morgenstern I."/>
            <person name="Morin E."/>
            <person name="Murat C."/>
            <person name="Nagy L.G."/>
            <person name="Nolan M."/>
            <person name="Ohm R.A."/>
            <person name="Patyshakuliyeva A."/>
            <person name="Rokas A."/>
            <person name="Ruiz-Duenas F.J."/>
            <person name="Sabat G."/>
            <person name="Salamov A."/>
            <person name="Samejima M."/>
            <person name="Schmutz J."/>
            <person name="Slot J.C."/>
            <person name="St John F."/>
            <person name="Stenlid J."/>
            <person name="Sun H."/>
            <person name="Sun S."/>
            <person name="Syed K."/>
            <person name="Tsang A."/>
            <person name="Wiebenga A."/>
            <person name="Young D."/>
            <person name="Pisabarro A."/>
            <person name="Eastwood D.C."/>
            <person name="Martin F."/>
            <person name="Cullen D."/>
            <person name="Grigoriev I.V."/>
            <person name="Hibbett D.S."/>
        </authorList>
    </citation>
    <scope>NUCLEOTIDE SEQUENCE [LARGE SCALE GENOMIC DNA]</scope>
    <source>
        <strain evidence="2">RWD-64-598 SS2</strain>
    </source>
</reference>
<dbReference type="GeneID" id="19208222"/>
<keyword evidence="2" id="KW-1185">Reference proteome</keyword>
<proteinExistence type="predicted"/>
<dbReference type="RefSeq" id="XP_007772361.1">
    <property type="nucleotide sequence ID" value="XM_007774171.1"/>
</dbReference>
<dbReference type="OrthoDB" id="3044497at2759"/>
<evidence type="ECO:0000313" key="1">
    <source>
        <dbReference type="EMBL" id="EIW77283.1"/>
    </source>
</evidence>
<protein>
    <recommendedName>
        <fullName evidence="3">Reverse transcriptase zinc-binding domain-containing protein</fullName>
    </recommendedName>
</protein>
<name>A0A5M3MDS3_CONPW</name>
<organism evidence="1 2">
    <name type="scientific">Coniophora puteana (strain RWD-64-598)</name>
    <name type="common">Brown rot fungus</name>
    <dbReference type="NCBI Taxonomy" id="741705"/>
    <lineage>
        <taxon>Eukaryota</taxon>
        <taxon>Fungi</taxon>
        <taxon>Dikarya</taxon>
        <taxon>Basidiomycota</taxon>
        <taxon>Agaricomycotina</taxon>
        <taxon>Agaricomycetes</taxon>
        <taxon>Agaricomycetidae</taxon>
        <taxon>Boletales</taxon>
        <taxon>Coniophorineae</taxon>
        <taxon>Coniophoraceae</taxon>
        <taxon>Coniophora</taxon>
    </lineage>
</organism>
<comment type="caution">
    <text evidence="1">The sequence shown here is derived from an EMBL/GenBank/DDBJ whole genome shotgun (WGS) entry which is preliminary data.</text>
</comment>
<dbReference type="EMBL" id="JH711584">
    <property type="protein sequence ID" value="EIW77283.1"/>
    <property type="molecule type" value="Genomic_DNA"/>
</dbReference>
<feature type="non-terminal residue" evidence="1">
    <location>
        <position position="1"/>
    </location>
</feature>
<dbReference type="AlphaFoldDB" id="A0A5M3MDS3"/>
<evidence type="ECO:0008006" key="3">
    <source>
        <dbReference type="Google" id="ProtNLM"/>
    </source>
</evidence>
<dbReference type="KEGG" id="cput:CONPUDRAFT_62272"/>
<sequence length="109" mass="12350">LFNLRTGHAYLNHHASRLNPTISPACSSCGADRETVHHFLVACPTYRPQRERLRREVKAYRELSITELLGDPEQTRPLLRYIHATARFAQTFGNLEPPPSPETPACRGT</sequence>
<dbReference type="Proteomes" id="UP000053558">
    <property type="component" value="Unassembled WGS sequence"/>
</dbReference>
<evidence type="ECO:0000313" key="2">
    <source>
        <dbReference type="Proteomes" id="UP000053558"/>
    </source>
</evidence>
<accession>A0A5M3MDS3</accession>
<gene>
    <name evidence="1" type="ORF">CONPUDRAFT_62272</name>
</gene>